<dbReference type="EMBL" id="JAGGKC010000002">
    <property type="protein sequence ID" value="MBP1918004.1"/>
    <property type="molecule type" value="Genomic_DNA"/>
</dbReference>
<keyword evidence="2" id="KW-1185">Reference proteome</keyword>
<comment type="caution">
    <text evidence="1">The sequence shown here is derived from an EMBL/GenBank/DDBJ whole genome shotgun (WGS) entry which is preliminary data.</text>
</comment>
<organism evidence="1 2">
    <name type="scientific">Youngiibacter multivorans</name>
    <dbReference type="NCBI Taxonomy" id="937251"/>
    <lineage>
        <taxon>Bacteria</taxon>
        <taxon>Bacillati</taxon>
        <taxon>Bacillota</taxon>
        <taxon>Clostridia</taxon>
        <taxon>Eubacteriales</taxon>
        <taxon>Clostridiaceae</taxon>
        <taxon>Youngiibacter</taxon>
    </lineage>
</organism>
<gene>
    <name evidence="1" type="ORF">J2Z34_000475</name>
</gene>
<evidence type="ECO:0000313" key="1">
    <source>
        <dbReference type="EMBL" id="MBP1918004.1"/>
    </source>
</evidence>
<sequence length="185" mass="21589">MTKQMTVTELKKRLKGMEQPELIDLISGLYKANGMVKEILNSRFSGEGYQAEVLEAYKQKLMSEFFPKNMRKMPSLKAAKSYVSDFKKIGPDEMVMDLTLYYVECGTEFTNTFGDMDAKFYQDMVRMFEEFAHQLNVNGTKENYETLKKRIRKLVHNASGIGWGYSEAIFEIYADIYKYDEDEED</sequence>
<name>A0ABS4G0E0_9CLOT</name>
<proteinExistence type="predicted"/>
<dbReference type="InterPro" id="IPR046153">
    <property type="entry name" value="DUF6155"/>
</dbReference>
<protein>
    <submittedName>
        <fullName evidence="1">Uncharacterized protein</fullName>
    </submittedName>
</protein>
<reference evidence="1 2" key="1">
    <citation type="submission" date="2021-03" db="EMBL/GenBank/DDBJ databases">
        <title>Genomic Encyclopedia of Type Strains, Phase IV (KMG-IV): sequencing the most valuable type-strain genomes for metagenomic binning, comparative biology and taxonomic classification.</title>
        <authorList>
            <person name="Goeker M."/>
        </authorList>
    </citation>
    <scope>NUCLEOTIDE SEQUENCE [LARGE SCALE GENOMIC DNA]</scope>
    <source>
        <strain evidence="1 2">DSM 6139</strain>
    </source>
</reference>
<accession>A0ABS4G0E0</accession>
<dbReference type="Proteomes" id="UP001519271">
    <property type="component" value="Unassembled WGS sequence"/>
</dbReference>
<dbReference type="Pfam" id="PF19652">
    <property type="entry name" value="DUF6155"/>
    <property type="match status" value="1"/>
</dbReference>
<evidence type="ECO:0000313" key="2">
    <source>
        <dbReference type="Proteomes" id="UP001519271"/>
    </source>
</evidence>
<dbReference type="RefSeq" id="WP_209458244.1">
    <property type="nucleotide sequence ID" value="NZ_JAGGKC010000002.1"/>
</dbReference>